<feature type="compositionally biased region" description="Basic and acidic residues" evidence="1">
    <location>
        <begin position="38"/>
        <end position="57"/>
    </location>
</feature>
<dbReference type="GO" id="GO:0007034">
    <property type="term" value="P:vacuolar transport"/>
    <property type="evidence" value="ECO:0007669"/>
    <property type="project" value="TreeGrafter"/>
</dbReference>
<dbReference type="EMBL" id="KN294017">
    <property type="protein sequence ID" value="EEH37300.2"/>
    <property type="molecule type" value="Genomic_DNA"/>
</dbReference>
<proteinExistence type="predicted"/>
<feature type="region of interest" description="Disordered" evidence="1">
    <location>
        <begin position="34"/>
        <end position="57"/>
    </location>
</feature>
<dbReference type="Proteomes" id="UP000002059">
    <property type="component" value="Partially assembled WGS sequence"/>
</dbReference>
<sequence length="289" mass="33467">MSLPNIWHHRKVAETSSRSCEICYKPSSSVLITPDNKASIEHTNDEEEVAAKKKKEELDKEIEKVKQEYEEKMNRKKLKEKEKKDGVEKENKKAEKEKDDKIKSIQNSGAETHMDDTPRIFALHKNFYQMRIDRIRKKEIARRNTERFKNPDLPVPINSENRFMKAVETATTWFFTSLASPTHHDNRAKQLETRDSAAGLSSVEDEWKKRRACDKDHDDTLQRVMRAHTKPTDDFTSLGKRVNVIPRALVRSYRFTPLRAPPPLDESGTMAVFAPDFGRVHSSLSQFSG</sequence>
<accession>C1HAC7</accession>
<feature type="compositionally biased region" description="Basic and acidic residues" evidence="1">
    <location>
        <begin position="69"/>
        <end position="103"/>
    </location>
</feature>
<evidence type="ECO:0000313" key="2">
    <source>
        <dbReference type="EMBL" id="EEH37300.2"/>
    </source>
</evidence>
<gene>
    <name evidence="2" type="ORF">PAAG_07581</name>
</gene>
<dbReference type="Pfam" id="PF08432">
    <property type="entry name" value="Vfa1"/>
    <property type="match status" value="1"/>
</dbReference>
<dbReference type="OrthoDB" id="2158714at2759"/>
<dbReference type="HOGENOM" id="CLU_963459_0_0_1"/>
<dbReference type="AlphaFoldDB" id="C1HAC7"/>
<keyword evidence="3" id="KW-1185">Reference proteome</keyword>
<evidence type="ECO:0000256" key="1">
    <source>
        <dbReference type="SAM" id="MobiDB-lite"/>
    </source>
</evidence>
<organism evidence="2 3">
    <name type="scientific">Paracoccidioides lutzii (strain ATCC MYA-826 / Pb01)</name>
    <name type="common">Paracoccidioides brasiliensis</name>
    <dbReference type="NCBI Taxonomy" id="502779"/>
    <lineage>
        <taxon>Eukaryota</taxon>
        <taxon>Fungi</taxon>
        <taxon>Dikarya</taxon>
        <taxon>Ascomycota</taxon>
        <taxon>Pezizomycotina</taxon>
        <taxon>Eurotiomycetes</taxon>
        <taxon>Eurotiomycetidae</taxon>
        <taxon>Onygenales</taxon>
        <taxon>Ajellomycetaceae</taxon>
        <taxon>Paracoccidioides</taxon>
    </lineage>
</organism>
<dbReference type="GeneID" id="9093567"/>
<dbReference type="KEGG" id="pbl:PAAG_07581"/>
<reference evidence="2 3" key="1">
    <citation type="journal article" date="2011" name="PLoS Genet.">
        <title>Comparative genomic analysis of human fungal pathogens causing paracoccidioidomycosis.</title>
        <authorList>
            <person name="Desjardins C.A."/>
            <person name="Champion M.D."/>
            <person name="Holder J.W."/>
            <person name="Muszewska A."/>
            <person name="Goldberg J."/>
            <person name="Bailao A.M."/>
            <person name="Brigido M.M."/>
            <person name="Ferreira M.E."/>
            <person name="Garcia A.M."/>
            <person name="Grynberg M."/>
            <person name="Gujja S."/>
            <person name="Heiman D.I."/>
            <person name="Henn M.R."/>
            <person name="Kodira C.D."/>
            <person name="Leon-Narvaez H."/>
            <person name="Longo L.V."/>
            <person name="Ma L.J."/>
            <person name="Malavazi I."/>
            <person name="Matsuo A.L."/>
            <person name="Morais F.V."/>
            <person name="Pereira M."/>
            <person name="Rodriguez-Brito S."/>
            <person name="Sakthikumar S."/>
            <person name="Salem-Izacc S.M."/>
            <person name="Sykes S.M."/>
            <person name="Teixeira M.M."/>
            <person name="Vallejo M.C."/>
            <person name="Walter M.E."/>
            <person name="Yandava C."/>
            <person name="Young S."/>
            <person name="Zeng Q."/>
            <person name="Zucker J."/>
            <person name="Felipe M.S."/>
            <person name="Goldman G.H."/>
            <person name="Haas B.J."/>
            <person name="McEwen J.G."/>
            <person name="Nino-Vega G."/>
            <person name="Puccia R."/>
            <person name="San-Blas G."/>
            <person name="Soares C.M."/>
            <person name="Birren B.W."/>
            <person name="Cuomo C.A."/>
        </authorList>
    </citation>
    <scope>NUCLEOTIDE SEQUENCE [LARGE SCALE GENOMIC DNA]</scope>
    <source>
        <strain evidence="3">ATCC MYA-826 / Pb01</strain>
    </source>
</reference>
<dbReference type="GO" id="GO:0005768">
    <property type="term" value="C:endosome"/>
    <property type="evidence" value="ECO:0007669"/>
    <property type="project" value="TreeGrafter"/>
</dbReference>
<dbReference type="InterPro" id="IPR013640">
    <property type="entry name" value="Vfa1"/>
</dbReference>
<protein>
    <submittedName>
        <fullName evidence="2">Uncharacterized protein</fullName>
    </submittedName>
</protein>
<dbReference type="eggNOG" id="ENOG502S7NV">
    <property type="taxonomic scope" value="Eukaryota"/>
</dbReference>
<name>C1HAC7_PARBA</name>
<dbReference type="PANTHER" id="PTHR28218:SF1">
    <property type="entry name" value="VPS4-ASSOCIATED PROTEIN 1"/>
    <property type="match status" value="1"/>
</dbReference>
<dbReference type="PANTHER" id="PTHR28218">
    <property type="entry name" value="VPS4-ASSOCIATED PROTEIN 1"/>
    <property type="match status" value="1"/>
</dbReference>
<dbReference type="STRING" id="502779.C1HAC7"/>
<evidence type="ECO:0000313" key="3">
    <source>
        <dbReference type="Proteomes" id="UP000002059"/>
    </source>
</evidence>
<dbReference type="RefSeq" id="XP_015700749.1">
    <property type="nucleotide sequence ID" value="XM_015846266.1"/>
</dbReference>
<feature type="region of interest" description="Disordered" evidence="1">
    <location>
        <begin position="69"/>
        <end position="113"/>
    </location>
</feature>
<dbReference type="VEuPathDB" id="FungiDB:PAAG_07581"/>